<dbReference type="Proteomes" id="UP000190989">
    <property type="component" value="Unassembled WGS sequence"/>
</dbReference>
<keyword evidence="1" id="KW-0238">DNA-binding</keyword>
<name>A0A1U6IB86_9SPHN</name>
<dbReference type="InterPro" id="IPR035644">
    <property type="entry name" value="MraZ_C"/>
</dbReference>
<dbReference type="InterPro" id="IPR038619">
    <property type="entry name" value="MraZ_sf"/>
</dbReference>
<evidence type="ECO:0000259" key="2">
    <source>
        <dbReference type="PROSITE" id="PS51740"/>
    </source>
</evidence>
<sequence length="165" mass="18820">MAGQPYIYNGQGFSLQRDKNRFVLPNVFRGTVRESSGKDLVCLMPHDRWPCLMGFGLSRIADFEQELKEMQDIALRAGKEFDAEKRASDIYSSYEVPFDGSGRFVLPDDLVALAEISDQLYFRGNGKFFTVWAPEQLYAMEDDWKAAKTACRSLAEKELAKARKK</sequence>
<keyword evidence="4" id="KW-1185">Reference proteome</keyword>
<dbReference type="RefSeq" id="WP_054944247.1">
    <property type="nucleotide sequence ID" value="NZ_FVZE01000005.1"/>
</dbReference>
<protein>
    <submittedName>
        <fullName evidence="3">MraZ protein</fullName>
    </submittedName>
</protein>
<evidence type="ECO:0000256" key="1">
    <source>
        <dbReference type="PROSITE-ProRule" id="PRU01076"/>
    </source>
</evidence>
<accession>A0A1U6IB86</accession>
<dbReference type="EMBL" id="FVZE01000005">
    <property type="protein sequence ID" value="SLK05263.1"/>
    <property type="molecule type" value="Genomic_DNA"/>
</dbReference>
<dbReference type="SUPFAM" id="SSF89447">
    <property type="entry name" value="AbrB/MazE/MraZ-like"/>
    <property type="match status" value="1"/>
</dbReference>
<reference evidence="4" key="1">
    <citation type="submission" date="2017-02" db="EMBL/GenBank/DDBJ databases">
        <authorList>
            <person name="Varghese N."/>
            <person name="Submissions S."/>
        </authorList>
    </citation>
    <scope>NUCLEOTIDE SEQUENCE [LARGE SCALE GENOMIC DNA]</scope>
    <source>
        <strain evidence="4">SM117</strain>
    </source>
</reference>
<evidence type="ECO:0000313" key="3">
    <source>
        <dbReference type="EMBL" id="SLK05263.1"/>
    </source>
</evidence>
<dbReference type="Gene3D" id="3.40.1550.20">
    <property type="entry name" value="Transcriptional regulator MraZ domain"/>
    <property type="match status" value="1"/>
</dbReference>
<proteinExistence type="predicted"/>
<dbReference type="InterPro" id="IPR007159">
    <property type="entry name" value="SpoVT-AbrB_dom"/>
</dbReference>
<organism evidence="3 4">
    <name type="scientific">Novosphingobium mathurense</name>
    <dbReference type="NCBI Taxonomy" id="428990"/>
    <lineage>
        <taxon>Bacteria</taxon>
        <taxon>Pseudomonadati</taxon>
        <taxon>Pseudomonadota</taxon>
        <taxon>Alphaproteobacteria</taxon>
        <taxon>Sphingomonadales</taxon>
        <taxon>Sphingomonadaceae</taxon>
        <taxon>Novosphingobium</taxon>
    </lineage>
</organism>
<feature type="domain" description="SpoVT-AbrB" evidence="2">
    <location>
        <begin position="93"/>
        <end position="136"/>
    </location>
</feature>
<evidence type="ECO:0000313" key="4">
    <source>
        <dbReference type="Proteomes" id="UP000190989"/>
    </source>
</evidence>
<dbReference type="InterPro" id="IPR037914">
    <property type="entry name" value="SpoVT-AbrB_sf"/>
</dbReference>
<dbReference type="GO" id="GO:0003677">
    <property type="term" value="F:DNA binding"/>
    <property type="evidence" value="ECO:0007669"/>
    <property type="project" value="UniProtKB-UniRule"/>
</dbReference>
<gene>
    <name evidence="3" type="ORF">SAMN06295987_105110</name>
</gene>
<dbReference type="AlphaFoldDB" id="A0A1U6IB86"/>
<dbReference type="PROSITE" id="PS51740">
    <property type="entry name" value="SPOVT_ABRB"/>
    <property type="match status" value="1"/>
</dbReference>
<dbReference type="CDD" id="cd16321">
    <property type="entry name" value="MraZ_C"/>
    <property type="match status" value="1"/>
</dbReference>
<dbReference type="STRING" id="428990.SAMN06295987_105110"/>